<dbReference type="InterPro" id="IPR017871">
    <property type="entry name" value="ABC_transporter-like_CS"/>
</dbReference>
<evidence type="ECO:0000259" key="10">
    <source>
        <dbReference type="PROSITE" id="PS50893"/>
    </source>
</evidence>
<dbReference type="PROSITE" id="PS00211">
    <property type="entry name" value="ABC_TRANSPORTER_1"/>
    <property type="match status" value="1"/>
</dbReference>
<keyword evidence="7 9" id="KW-1133">Transmembrane helix</keyword>
<dbReference type="InterPro" id="IPR039421">
    <property type="entry name" value="Type_1_exporter"/>
</dbReference>
<dbReference type="AlphaFoldDB" id="A0A9Q5CZP8"/>
<keyword evidence="6 12" id="KW-0067">ATP-binding</keyword>
<dbReference type="InterPro" id="IPR003593">
    <property type="entry name" value="AAA+_ATPase"/>
</dbReference>
<protein>
    <submittedName>
        <fullName evidence="12">ATP-binding cassette subfamily B protein</fullName>
    </submittedName>
</protein>
<dbReference type="Proteomes" id="UP000821656">
    <property type="component" value="Unassembled WGS sequence"/>
</dbReference>
<dbReference type="PANTHER" id="PTHR43394">
    <property type="entry name" value="ATP-DEPENDENT PERMEASE MDL1, MITOCHONDRIAL"/>
    <property type="match status" value="1"/>
</dbReference>
<dbReference type="PROSITE" id="PS50929">
    <property type="entry name" value="ABC_TM1F"/>
    <property type="match status" value="1"/>
</dbReference>
<organism evidence="12 13">
    <name type="scientific">Clostridium beijerinckii</name>
    <name type="common">Clostridium MP</name>
    <dbReference type="NCBI Taxonomy" id="1520"/>
    <lineage>
        <taxon>Bacteria</taxon>
        <taxon>Bacillati</taxon>
        <taxon>Bacillota</taxon>
        <taxon>Clostridia</taxon>
        <taxon>Eubacteriales</taxon>
        <taxon>Clostridiaceae</taxon>
        <taxon>Clostridium</taxon>
    </lineage>
</organism>
<feature type="transmembrane region" description="Helical" evidence="9">
    <location>
        <begin position="155"/>
        <end position="175"/>
    </location>
</feature>
<feature type="transmembrane region" description="Helical" evidence="9">
    <location>
        <begin position="12"/>
        <end position="30"/>
    </location>
</feature>
<dbReference type="GO" id="GO:0015421">
    <property type="term" value="F:ABC-type oligopeptide transporter activity"/>
    <property type="evidence" value="ECO:0007669"/>
    <property type="project" value="TreeGrafter"/>
</dbReference>
<evidence type="ECO:0000256" key="6">
    <source>
        <dbReference type="ARBA" id="ARBA00022840"/>
    </source>
</evidence>
<sequence>MLRIIKRLPADKVVVAIMFLLLQISGAIYLPYMTANIVNEGIVNGDIYYIYHQGIFMIGITIMSLIGQVLNTYISAKISYNMSSKLRKDIYNKVLTFSKREYDKFGAASLITRNINDVTQVQSLVEMGLKFLIIAPLYLLGGIVMTYRLSPKLSLIFIGVIPFLAIGTIVIYRFANPLYEKMQKLLDRLNLLFREGLTGVKVIRAFGKEEEDYKKYNAINQNYTKTAIKAGTIMSVFTPFITVLLNLTTIIIIWIGSRSIASGTMEIGTTMAAISYSTQILIGFTILASVILAIPRGKISIERINEILDMNLSIIESSKTEVSKNGSLQFEKVDFSYPGAEKKALEDISFKVKEGETLAIIGSTGDGKTSLINLIIRLYDIESGYIKIGDVDIRKIKKSELNHMVSLVPQKSTLFMGSIRDNMLIAKPDATDEEIWEALDLACATEFVSNLNGGLDSMVEKAGGNFSGGQKQRICIARGLLKDANIYIFDDSFSALDFKTDRIIRESIQNKLSKAITVIVAQRISAVMNADLIAVLDNGKLVGLGTHEELKKSNNVYKEIIDSQMYKEGIA</sequence>
<dbReference type="FunFam" id="3.40.50.300:FF:000854">
    <property type="entry name" value="Multidrug ABC transporter ATP-binding protein"/>
    <property type="match status" value="1"/>
</dbReference>
<keyword evidence="3" id="KW-1003">Cell membrane</keyword>
<evidence type="ECO:0000256" key="9">
    <source>
        <dbReference type="SAM" id="Phobius"/>
    </source>
</evidence>
<accession>A0A9Q5CZP8</accession>
<evidence type="ECO:0000313" key="13">
    <source>
        <dbReference type="Proteomes" id="UP000821656"/>
    </source>
</evidence>
<dbReference type="RefSeq" id="WP_077308658.1">
    <property type="nucleotide sequence ID" value="NZ_CP016090.1"/>
</dbReference>
<dbReference type="Gene3D" id="1.20.1560.10">
    <property type="entry name" value="ABC transporter type 1, transmembrane domain"/>
    <property type="match status" value="1"/>
</dbReference>
<gene>
    <name evidence="12" type="ORF">DFH45_003265</name>
</gene>
<name>A0A9Q5CZP8_CLOBE</name>
<keyword evidence="2" id="KW-0813">Transport</keyword>
<feature type="transmembrane region" description="Helical" evidence="9">
    <location>
        <begin position="233"/>
        <end position="256"/>
    </location>
</feature>
<evidence type="ECO:0000259" key="11">
    <source>
        <dbReference type="PROSITE" id="PS50929"/>
    </source>
</evidence>
<evidence type="ECO:0000256" key="8">
    <source>
        <dbReference type="ARBA" id="ARBA00023136"/>
    </source>
</evidence>
<feature type="domain" description="ABC transmembrane type-1" evidence="11">
    <location>
        <begin position="14"/>
        <end position="296"/>
    </location>
</feature>
<keyword evidence="5" id="KW-0547">Nucleotide-binding</keyword>
<feature type="transmembrane region" description="Helical" evidence="9">
    <location>
        <begin position="131"/>
        <end position="149"/>
    </location>
</feature>
<evidence type="ECO:0000256" key="1">
    <source>
        <dbReference type="ARBA" id="ARBA00004651"/>
    </source>
</evidence>
<evidence type="ECO:0000313" key="12">
    <source>
        <dbReference type="EMBL" id="NRV10302.1"/>
    </source>
</evidence>
<evidence type="ECO:0000256" key="5">
    <source>
        <dbReference type="ARBA" id="ARBA00022741"/>
    </source>
</evidence>
<dbReference type="Pfam" id="PF00005">
    <property type="entry name" value="ABC_tran"/>
    <property type="match status" value="1"/>
</dbReference>
<dbReference type="PANTHER" id="PTHR43394:SF1">
    <property type="entry name" value="ATP-BINDING CASSETTE SUB-FAMILY B MEMBER 10, MITOCHONDRIAL"/>
    <property type="match status" value="1"/>
</dbReference>
<dbReference type="InterPro" id="IPR003439">
    <property type="entry name" value="ABC_transporter-like_ATP-bd"/>
</dbReference>
<dbReference type="InterPro" id="IPR027417">
    <property type="entry name" value="P-loop_NTPase"/>
</dbReference>
<evidence type="ECO:0000256" key="3">
    <source>
        <dbReference type="ARBA" id="ARBA00022475"/>
    </source>
</evidence>
<dbReference type="GO" id="GO:0005524">
    <property type="term" value="F:ATP binding"/>
    <property type="evidence" value="ECO:0007669"/>
    <property type="project" value="UniProtKB-KW"/>
</dbReference>
<feature type="domain" description="ABC transporter" evidence="10">
    <location>
        <begin position="328"/>
        <end position="563"/>
    </location>
</feature>
<dbReference type="InterPro" id="IPR036640">
    <property type="entry name" value="ABC1_TM_sf"/>
</dbReference>
<dbReference type="InterPro" id="IPR011527">
    <property type="entry name" value="ABC1_TM_dom"/>
</dbReference>
<dbReference type="Pfam" id="PF00664">
    <property type="entry name" value="ABC_membrane"/>
    <property type="match status" value="1"/>
</dbReference>
<evidence type="ECO:0000256" key="4">
    <source>
        <dbReference type="ARBA" id="ARBA00022692"/>
    </source>
</evidence>
<dbReference type="SUPFAM" id="SSF90123">
    <property type="entry name" value="ABC transporter transmembrane region"/>
    <property type="match status" value="1"/>
</dbReference>
<dbReference type="Gene3D" id="3.40.50.300">
    <property type="entry name" value="P-loop containing nucleotide triphosphate hydrolases"/>
    <property type="match status" value="1"/>
</dbReference>
<dbReference type="GO" id="GO:0005886">
    <property type="term" value="C:plasma membrane"/>
    <property type="evidence" value="ECO:0007669"/>
    <property type="project" value="UniProtKB-SubCell"/>
</dbReference>
<comment type="subcellular location">
    <subcellularLocation>
        <location evidence="1">Cell membrane</location>
        <topology evidence="1">Multi-pass membrane protein</topology>
    </subcellularLocation>
</comment>
<proteinExistence type="predicted"/>
<evidence type="ECO:0000256" key="2">
    <source>
        <dbReference type="ARBA" id="ARBA00022448"/>
    </source>
</evidence>
<dbReference type="GO" id="GO:0016887">
    <property type="term" value="F:ATP hydrolysis activity"/>
    <property type="evidence" value="ECO:0007669"/>
    <property type="project" value="InterPro"/>
</dbReference>
<feature type="transmembrane region" description="Helical" evidence="9">
    <location>
        <begin position="276"/>
        <end position="294"/>
    </location>
</feature>
<evidence type="ECO:0000256" key="7">
    <source>
        <dbReference type="ARBA" id="ARBA00022989"/>
    </source>
</evidence>
<comment type="caution">
    <text evidence="12">The sequence shown here is derived from an EMBL/GenBank/DDBJ whole genome shotgun (WGS) entry which is preliminary data.</text>
</comment>
<dbReference type="SUPFAM" id="SSF52540">
    <property type="entry name" value="P-loop containing nucleoside triphosphate hydrolases"/>
    <property type="match status" value="1"/>
</dbReference>
<dbReference type="CDD" id="cd18548">
    <property type="entry name" value="ABC_6TM_Tm287_like"/>
    <property type="match status" value="1"/>
</dbReference>
<dbReference type="EMBL" id="JABSXK010000001">
    <property type="protein sequence ID" value="NRV10302.1"/>
    <property type="molecule type" value="Genomic_DNA"/>
</dbReference>
<dbReference type="SMART" id="SM00382">
    <property type="entry name" value="AAA"/>
    <property type="match status" value="1"/>
</dbReference>
<feature type="transmembrane region" description="Helical" evidence="9">
    <location>
        <begin position="50"/>
        <end position="74"/>
    </location>
</feature>
<reference evidence="12" key="1">
    <citation type="submission" date="2020-05" db="EMBL/GenBank/DDBJ databases">
        <title>Genomic insights into acetone-butanol-ethanol (ABE) fermentation by sequencing solventogenic clostridia strains.</title>
        <authorList>
            <person name="Brown S."/>
        </authorList>
    </citation>
    <scope>NUCLEOTIDE SEQUENCE</scope>
    <source>
        <strain evidence="12">DJ126</strain>
    </source>
</reference>
<keyword evidence="8 9" id="KW-0472">Membrane</keyword>
<dbReference type="PROSITE" id="PS50893">
    <property type="entry name" value="ABC_TRANSPORTER_2"/>
    <property type="match status" value="1"/>
</dbReference>
<keyword evidence="4 9" id="KW-0812">Transmembrane</keyword>